<organism evidence="6 7">
    <name type="scientific">Xylaria bambusicola</name>
    <dbReference type="NCBI Taxonomy" id="326684"/>
    <lineage>
        <taxon>Eukaryota</taxon>
        <taxon>Fungi</taxon>
        <taxon>Dikarya</taxon>
        <taxon>Ascomycota</taxon>
        <taxon>Pezizomycotina</taxon>
        <taxon>Sordariomycetes</taxon>
        <taxon>Xylariomycetidae</taxon>
        <taxon>Xylariales</taxon>
        <taxon>Xylariaceae</taxon>
        <taxon>Xylaria</taxon>
    </lineage>
</organism>
<dbReference type="PROSITE" id="PS00122">
    <property type="entry name" value="CARBOXYLESTERASE_B_1"/>
    <property type="match status" value="1"/>
</dbReference>
<comment type="similarity">
    <text evidence="1 3">Belongs to the type-B carboxylesterase/lipase family.</text>
</comment>
<dbReference type="GO" id="GO:0052689">
    <property type="term" value="F:carboxylic ester hydrolase activity"/>
    <property type="evidence" value="ECO:0007669"/>
    <property type="project" value="TreeGrafter"/>
</dbReference>
<dbReference type="InterPro" id="IPR019826">
    <property type="entry name" value="Carboxylesterase_B_AS"/>
</dbReference>
<dbReference type="EMBL" id="JAWHQM010000058">
    <property type="protein sequence ID" value="KAK5635832.1"/>
    <property type="molecule type" value="Genomic_DNA"/>
</dbReference>
<dbReference type="Gene3D" id="3.40.50.1820">
    <property type="entry name" value="alpha/beta hydrolase"/>
    <property type="match status" value="1"/>
</dbReference>
<dbReference type="InterPro" id="IPR050654">
    <property type="entry name" value="AChE-related_enzymes"/>
</dbReference>
<dbReference type="EC" id="3.1.1.-" evidence="3"/>
<name>A0AAN7UTX6_9PEZI</name>
<dbReference type="AlphaFoldDB" id="A0AAN7UTX6"/>
<evidence type="ECO:0000256" key="3">
    <source>
        <dbReference type="RuleBase" id="RU361235"/>
    </source>
</evidence>
<accession>A0AAN7UTX6</accession>
<dbReference type="Pfam" id="PF00135">
    <property type="entry name" value="COesterase"/>
    <property type="match status" value="1"/>
</dbReference>
<dbReference type="SUPFAM" id="SSF53474">
    <property type="entry name" value="alpha/beta-Hydrolases"/>
    <property type="match status" value="1"/>
</dbReference>
<evidence type="ECO:0000313" key="7">
    <source>
        <dbReference type="Proteomes" id="UP001305414"/>
    </source>
</evidence>
<evidence type="ECO:0000259" key="5">
    <source>
        <dbReference type="Pfam" id="PF00135"/>
    </source>
</evidence>
<feature type="transmembrane region" description="Helical" evidence="4">
    <location>
        <begin position="21"/>
        <end position="47"/>
    </location>
</feature>
<dbReference type="InterPro" id="IPR002018">
    <property type="entry name" value="CarbesteraseB"/>
</dbReference>
<dbReference type="Proteomes" id="UP001305414">
    <property type="component" value="Unassembled WGS sequence"/>
</dbReference>
<feature type="domain" description="Carboxylesterase type B" evidence="5">
    <location>
        <begin position="77"/>
        <end position="578"/>
    </location>
</feature>
<dbReference type="InterPro" id="IPR029058">
    <property type="entry name" value="AB_hydrolase_fold"/>
</dbReference>
<keyword evidence="4" id="KW-0472">Membrane</keyword>
<evidence type="ECO:0000256" key="2">
    <source>
        <dbReference type="ARBA" id="ARBA00022801"/>
    </source>
</evidence>
<dbReference type="PANTHER" id="PTHR43918:SF4">
    <property type="entry name" value="CARBOXYLIC ESTER HYDROLASE"/>
    <property type="match status" value="1"/>
</dbReference>
<evidence type="ECO:0000256" key="1">
    <source>
        <dbReference type="ARBA" id="ARBA00005964"/>
    </source>
</evidence>
<gene>
    <name evidence="6" type="ORF">RRF57_011545</name>
</gene>
<keyword evidence="2 3" id="KW-0378">Hydrolase</keyword>
<comment type="caution">
    <text evidence="6">The sequence shown here is derived from an EMBL/GenBank/DDBJ whole genome shotgun (WGS) entry which is preliminary data.</text>
</comment>
<proteinExistence type="inferred from homology"/>
<evidence type="ECO:0000256" key="4">
    <source>
        <dbReference type="SAM" id="Phobius"/>
    </source>
</evidence>
<reference evidence="6 7" key="1">
    <citation type="submission" date="2023-10" db="EMBL/GenBank/DDBJ databases">
        <title>Draft genome sequence of Xylaria bambusicola isolate GMP-LS, the root and basal stem rot pathogen of sugarcane in Indonesia.</title>
        <authorList>
            <person name="Selvaraj P."/>
            <person name="Muralishankar V."/>
            <person name="Muruganantham S."/>
            <person name="Sp S."/>
            <person name="Haryani S."/>
            <person name="Lau K.J.X."/>
            <person name="Naqvi N.I."/>
        </authorList>
    </citation>
    <scope>NUCLEOTIDE SEQUENCE [LARGE SCALE GENOMIC DNA]</scope>
    <source>
        <strain evidence="6">GMP-LS</strain>
    </source>
</reference>
<keyword evidence="4" id="KW-1133">Transmembrane helix</keyword>
<evidence type="ECO:0000313" key="6">
    <source>
        <dbReference type="EMBL" id="KAK5635832.1"/>
    </source>
</evidence>
<protein>
    <recommendedName>
        <fullName evidence="3">Carboxylic ester hydrolase</fullName>
        <ecNumber evidence="3">3.1.1.-</ecNumber>
    </recommendedName>
</protein>
<sequence>MQKRPSLLLLTNLWRRIVTRPWILTLFAVIVVGFLALLIGLAIGLILNNENGDGEKVSDPGIPRANLGYAVYRGTLVGDTRGVAQYLGIRYARAPVGDLRFRKPVDPEVHNGREVKAHEFGPACLGISAPYPNAAQDEDCLYANVWAPANATVESKLPVWLFIQGGGYTVNANANWNGTQVVQRSGNSIIFVNFNYRVGLWGFLASEHVRADGDLNAGLLDQRLMMRWVRRHIAQFGGDPDHVVIHGASAGGGSVALHLLAHGGNATDPESGERLFVGAVGESVFFPAQPFVEELEWQFDLVLQRTGCDDRDEEAMACLRGLSTEVLQAANVPAPFPGGPDMPIDLFFWTPCIDGDFLRDLPYVLFDKGQFVNVPAIMGSTTDEGTVFAVNAATPDEMAKFLQSNYPLLSESNTSAILERYPQLDSLPNHNIWFPSTAKAYGETTFICPGAHILNSYVRHLNSTKAWGYRYDVHDNEQIAAGLGVPHVFSSWAILGPDSEAGPMGGPRSYYTYNAGVVPIMMDYWISFVRTLDPSRIRYVGTPLWQSWGQADKRLLVQTGNVSIEIMPSDQENRCAFWKTLAPVMRQ</sequence>
<keyword evidence="4" id="KW-0812">Transmembrane</keyword>
<keyword evidence="7" id="KW-1185">Reference proteome</keyword>
<dbReference type="PANTHER" id="PTHR43918">
    <property type="entry name" value="ACETYLCHOLINESTERASE"/>
    <property type="match status" value="1"/>
</dbReference>